<evidence type="ECO:0000313" key="6">
    <source>
        <dbReference type="EMBL" id="KAA8823150.1"/>
    </source>
</evidence>
<dbReference type="PROSITE" id="PS00356">
    <property type="entry name" value="HTH_LACI_1"/>
    <property type="match status" value="1"/>
</dbReference>
<accession>A0A5J5DUJ2</accession>
<dbReference type="InterPro" id="IPR010982">
    <property type="entry name" value="Lambda_DNA-bd_dom_sf"/>
</dbReference>
<keyword evidence="1" id="KW-0805">Transcription regulation</keyword>
<dbReference type="PROSITE" id="PS50932">
    <property type="entry name" value="HTH_LACI_2"/>
    <property type="match status" value="1"/>
</dbReference>
<dbReference type="Proteomes" id="UP000345527">
    <property type="component" value="Unassembled WGS sequence"/>
</dbReference>
<evidence type="ECO:0000313" key="5">
    <source>
        <dbReference type="EMBL" id="KAA8819242.1"/>
    </source>
</evidence>
<dbReference type="SMART" id="SM00354">
    <property type="entry name" value="HTH_LACI"/>
    <property type="match status" value="1"/>
</dbReference>
<sequence>MAKGTITIADVAKASGVSKSAVSYALNGKAGVSEETRAKVLKLARSMGWKPNSAAKSLSDACTRSIGVVLMVADAEGFGSGLFAMDCLAGLSKAVDPRDYSIVLRMTAGGAAAACRIYEDWIASGKVDAHLILGVELGDPRLALFREHPEAKALFISQREITSGLPTLYSSDDEGARMVVRYLHGLGHRNIARIAGPEEYVHTLARDNATADECSKLGMRCTTLHGKYMAETGERLCNAILDFGHRPTAIICDTDTTAVGALHAALARGISVPEDLSIVAWDDSAACVSATPTLTALHRDVRALGLKAGEMLLHMIDGETVGDEPEPPYRLVKRASTGPVVVSAQVA</sequence>
<evidence type="ECO:0000313" key="7">
    <source>
        <dbReference type="Proteomes" id="UP000345527"/>
    </source>
</evidence>
<dbReference type="OrthoDB" id="1938857at2"/>
<keyword evidence="2" id="KW-0238">DNA-binding</keyword>
<name>A0A5J5DUJ2_9BIFI</name>
<dbReference type="EMBL" id="RZOA01000011">
    <property type="protein sequence ID" value="KAA8823150.1"/>
    <property type="molecule type" value="Genomic_DNA"/>
</dbReference>
<proteinExistence type="predicted"/>
<feature type="domain" description="HTH lacI-type" evidence="4">
    <location>
        <begin position="6"/>
        <end position="60"/>
    </location>
</feature>
<dbReference type="SUPFAM" id="SSF47413">
    <property type="entry name" value="lambda repressor-like DNA-binding domains"/>
    <property type="match status" value="1"/>
</dbReference>
<evidence type="ECO:0000259" key="4">
    <source>
        <dbReference type="PROSITE" id="PS50932"/>
    </source>
</evidence>
<evidence type="ECO:0000256" key="3">
    <source>
        <dbReference type="ARBA" id="ARBA00023163"/>
    </source>
</evidence>
<dbReference type="RefSeq" id="WP_150354117.1">
    <property type="nucleotide sequence ID" value="NZ_JAFEJW010000002.1"/>
</dbReference>
<dbReference type="AlphaFoldDB" id="A0A5J5DUJ2"/>
<dbReference type="InterPro" id="IPR000843">
    <property type="entry name" value="HTH_LacI"/>
</dbReference>
<dbReference type="GO" id="GO:0000976">
    <property type="term" value="F:transcription cis-regulatory region binding"/>
    <property type="evidence" value="ECO:0007669"/>
    <property type="project" value="TreeGrafter"/>
</dbReference>
<dbReference type="Pfam" id="PF00356">
    <property type="entry name" value="LacI"/>
    <property type="match status" value="1"/>
</dbReference>
<dbReference type="SUPFAM" id="SSF53822">
    <property type="entry name" value="Periplasmic binding protein-like I"/>
    <property type="match status" value="1"/>
</dbReference>
<dbReference type="EMBL" id="RZNZ01000011">
    <property type="protein sequence ID" value="KAA8819242.1"/>
    <property type="molecule type" value="Genomic_DNA"/>
</dbReference>
<dbReference type="GO" id="GO:0003700">
    <property type="term" value="F:DNA-binding transcription factor activity"/>
    <property type="evidence" value="ECO:0007669"/>
    <property type="project" value="TreeGrafter"/>
</dbReference>
<reference evidence="7 8" key="1">
    <citation type="journal article" date="2019" name="Syst. Appl. Microbiol.">
        <title>Characterization of Bifidobacterium species in feaces of the Egyptian fruit bat: Description of B. vespertilionis sp. nov. and B. rousetti sp. nov.</title>
        <authorList>
            <person name="Modesto M."/>
            <person name="Satti M."/>
            <person name="Watanabe K."/>
            <person name="Puglisi E."/>
            <person name="Morelli L."/>
            <person name="Huang C.-H."/>
            <person name="Liou J.-S."/>
            <person name="Miyashita M."/>
            <person name="Tamura T."/>
            <person name="Saito S."/>
            <person name="Mori K."/>
            <person name="Huang L."/>
            <person name="Sciavilla P."/>
            <person name="Sandri C."/>
            <person name="Spiezio C."/>
            <person name="Vitali F."/>
            <person name="Cavalieri D."/>
            <person name="Perpetuini G."/>
            <person name="Tofalo R."/>
            <person name="Bonetti A."/>
            <person name="Arita M."/>
            <person name="Mattarelli P."/>
        </authorList>
    </citation>
    <scope>NUCLEOTIDE SEQUENCE [LARGE SCALE GENOMIC DNA]</scope>
    <source>
        <strain evidence="5 8">RST16</strain>
        <strain evidence="6 7">RST8</strain>
    </source>
</reference>
<keyword evidence="8" id="KW-1185">Reference proteome</keyword>
<evidence type="ECO:0000256" key="1">
    <source>
        <dbReference type="ARBA" id="ARBA00023015"/>
    </source>
</evidence>
<organism evidence="6 7">
    <name type="scientific">Bifidobacterium vespertilionis</name>
    <dbReference type="NCBI Taxonomy" id="2562524"/>
    <lineage>
        <taxon>Bacteria</taxon>
        <taxon>Bacillati</taxon>
        <taxon>Actinomycetota</taxon>
        <taxon>Actinomycetes</taxon>
        <taxon>Bifidobacteriales</taxon>
        <taxon>Bifidobacteriaceae</taxon>
        <taxon>Bifidobacterium</taxon>
    </lineage>
</organism>
<protein>
    <submittedName>
        <fullName evidence="6">LacI family transcriptional regulator</fullName>
    </submittedName>
</protein>
<dbReference type="Gene3D" id="1.10.260.40">
    <property type="entry name" value="lambda repressor-like DNA-binding domains"/>
    <property type="match status" value="1"/>
</dbReference>
<dbReference type="PANTHER" id="PTHR30146:SF155">
    <property type="entry name" value="ALANINE RACEMASE"/>
    <property type="match status" value="1"/>
</dbReference>
<dbReference type="Proteomes" id="UP000374630">
    <property type="component" value="Unassembled WGS sequence"/>
</dbReference>
<evidence type="ECO:0000313" key="8">
    <source>
        <dbReference type="Proteomes" id="UP000374630"/>
    </source>
</evidence>
<dbReference type="CDD" id="cd06267">
    <property type="entry name" value="PBP1_LacI_sugar_binding-like"/>
    <property type="match status" value="1"/>
</dbReference>
<dbReference type="InterPro" id="IPR028082">
    <property type="entry name" value="Peripla_BP_I"/>
</dbReference>
<gene>
    <name evidence="6" type="ORF">EM848_06435</name>
    <name evidence="5" type="ORF">EMO90_08305</name>
</gene>
<evidence type="ECO:0000256" key="2">
    <source>
        <dbReference type="ARBA" id="ARBA00023125"/>
    </source>
</evidence>
<dbReference type="Gene3D" id="3.40.50.2300">
    <property type="match status" value="2"/>
</dbReference>
<dbReference type="PANTHER" id="PTHR30146">
    <property type="entry name" value="LACI-RELATED TRANSCRIPTIONAL REPRESSOR"/>
    <property type="match status" value="1"/>
</dbReference>
<comment type="caution">
    <text evidence="6">The sequence shown here is derived from an EMBL/GenBank/DDBJ whole genome shotgun (WGS) entry which is preliminary data.</text>
</comment>
<dbReference type="CDD" id="cd01392">
    <property type="entry name" value="HTH_LacI"/>
    <property type="match status" value="1"/>
</dbReference>
<dbReference type="Pfam" id="PF13377">
    <property type="entry name" value="Peripla_BP_3"/>
    <property type="match status" value="1"/>
</dbReference>
<dbReference type="InterPro" id="IPR046335">
    <property type="entry name" value="LacI/GalR-like_sensor"/>
</dbReference>
<keyword evidence="3" id="KW-0804">Transcription</keyword>